<evidence type="ECO:0008006" key="12">
    <source>
        <dbReference type="Google" id="ProtNLM"/>
    </source>
</evidence>
<dbReference type="EMBL" id="ML769796">
    <property type="protein sequence ID" value="KAE9387506.1"/>
    <property type="molecule type" value="Genomic_DNA"/>
</dbReference>
<comment type="similarity">
    <text evidence="2">Belongs to the V-ATPase e1/e2 subunit family.</text>
</comment>
<gene>
    <name evidence="10" type="ORF">BT96DRAFT_1005043</name>
</gene>
<evidence type="ECO:0000256" key="7">
    <source>
        <dbReference type="ARBA" id="ARBA00023065"/>
    </source>
</evidence>
<keyword evidence="11" id="KW-1185">Reference proteome</keyword>
<feature type="transmembrane region" description="Helical" evidence="9">
    <location>
        <begin position="32"/>
        <end position="51"/>
    </location>
</feature>
<reference evidence="10" key="1">
    <citation type="journal article" date="2019" name="Environ. Microbiol.">
        <title>Fungal ecological strategies reflected in gene transcription - a case study of two litter decomposers.</title>
        <authorList>
            <person name="Barbi F."/>
            <person name="Kohler A."/>
            <person name="Barry K."/>
            <person name="Baskaran P."/>
            <person name="Daum C."/>
            <person name="Fauchery L."/>
            <person name="Ihrmark K."/>
            <person name="Kuo A."/>
            <person name="LaButti K."/>
            <person name="Lipzen A."/>
            <person name="Morin E."/>
            <person name="Grigoriev I.V."/>
            <person name="Henrissat B."/>
            <person name="Lindahl B."/>
            <person name="Martin F."/>
        </authorList>
    </citation>
    <scope>NUCLEOTIDE SEQUENCE</scope>
    <source>
        <strain evidence="10">JB14</strain>
    </source>
</reference>
<dbReference type="PANTHER" id="PTHR12263">
    <property type="entry name" value="VACUOLAR ATP SYNTHASE SUBUNIT H"/>
    <property type="match status" value="1"/>
</dbReference>
<evidence type="ECO:0000256" key="4">
    <source>
        <dbReference type="ARBA" id="ARBA00022692"/>
    </source>
</evidence>
<dbReference type="InterPro" id="IPR008389">
    <property type="entry name" value="ATPase_V0-cplx_e1/e2_su"/>
</dbReference>
<evidence type="ECO:0000256" key="9">
    <source>
        <dbReference type="SAM" id="Phobius"/>
    </source>
</evidence>
<dbReference type="PANTHER" id="PTHR12263:SF0">
    <property type="entry name" value="V-TYPE PROTON ATPASE SUBUNIT"/>
    <property type="match status" value="1"/>
</dbReference>
<dbReference type="GO" id="GO:0007035">
    <property type="term" value="P:vacuolar acidification"/>
    <property type="evidence" value="ECO:0007669"/>
    <property type="project" value="TreeGrafter"/>
</dbReference>
<evidence type="ECO:0000256" key="5">
    <source>
        <dbReference type="ARBA" id="ARBA00022781"/>
    </source>
</evidence>
<keyword evidence="8 9" id="KW-0472">Membrane</keyword>
<dbReference type="AlphaFoldDB" id="A0A6A4GPZ0"/>
<evidence type="ECO:0000256" key="6">
    <source>
        <dbReference type="ARBA" id="ARBA00022989"/>
    </source>
</evidence>
<dbReference type="Proteomes" id="UP000799118">
    <property type="component" value="Unassembled WGS sequence"/>
</dbReference>
<dbReference type="GO" id="GO:0046961">
    <property type="term" value="F:proton-transporting ATPase activity, rotational mechanism"/>
    <property type="evidence" value="ECO:0007669"/>
    <property type="project" value="InterPro"/>
</dbReference>
<name>A0A6A4GPZ0_9AGAR</name>
<comment type="subcellular location">
    <subcellularLocation>
        <location evidence="1">Endomembrane system</location>
        <topology evidence="1">Multi-pass membrane protein</topology>
    </subcellularLocation>
</comment>
<dbReference type="OrthoDB" id="1508846at2759"/>
<dbReference type="GO" id="GO:0012505">
    <property type="term" value="C:endomembrane system"/>
    <property type="evidence" value="ECO:0007669"/>
    <property type="project" value="UniProtKB-SubCell"/>
</dbReference>
<evidence type="ECO:0000256" key="3">
    <source>
        <dbReference type="ARBA" id="ARBA00022448"/>
    </source>
</evidence>
<evidence type="ECO:0000256" key="1">
    <source>
        <dbReference type="ARBA" id="ARBA00004127"/>
    </source>
</evidence>
<evidence type="ECO:0000313" key="10">
    <source>
        <dbReference type="EMBL" id="KAE9387506.1"/>
    </source>
</evidence>
<sequence length="101" mass="10896">MASILPVFFVLVVVVGLMACAAIFVPKGPQQVLIRTSLMLALAACYLMWMVTYMAQLHPLIGEALAVLRKPINFLTSSRPRSFSSDKDHGGEIVVLGYGGS</sequence>
<protein>
    <recommendedName>
        <fullName evidence="12">ATPase, V0 complex, subunit E</fullName>
    </recommendedName>
</protein>
<keyword evidence="3" id="KW-0813">Transport</keyword>
<evidence type="ECO:0000313" key="11">
    <source>
        <dbReference type="Proteomes" id="UP000799118"/>
    </source>
</evidence>
<organism evidence="10 11">
    <name type="scientific">Gymnopus androsaceus JB14</name>
    <dbReference type="NCBI Taxonomy" id="1447944"/>
    <lineage>
        <taxon>Eukaryota</taxon>
        <taxon>Fungi</taxon>
        <taxon>Dikarya</taxon>
        <taxon>Basidiomycota</taxon>
        <taxon>Agaricomycotina</taxon>
        <taxon>Agaricomycetes</taxon>
        <taxon>Agaricomycetidae</taxon>
        <taxon>Agaricales</taxon>
        <taxon>Marasmiineae</taxon>
        <taxon>Omphalotaceae</taxon>
        <taxon>Gymnopus</taxon>
    </lineage>
</organism>
<accession>A0A6A4GPZ0</accession>
<feature type="transmembrane region" description="Helical" evidence="9">
    <location>
        <begin position="6"/>
        <end position="25"/>
    </location>
</feature>
<keyword evidence="7" id="KW-0406">Ion transport</keyword>
<keyword evidence="6 9" id="KW-1133">Transmembrane helix</keyword>
<evidence type="ECO:0000256" key="8">
    <source>
        <dbReference type="ARBA" id="ARBA00023136"/>
    </source>
</evidence>
<proteinExistence type="inferred from homology"/>
<dbReference type="Pfam" id="PF05493">
    <property type="entry name" value="ATP_synt_H"/>
    <property type="match status" value="1"/>
</dbReference>
<evidence type="ECO:0000256" key="2">
    <source>
        <dbReference type="ARBA" id="ARBA00008328"/>
    </source>
</evidence>
<dbReference type="GO" id="GO:0000220">
    <property type="term" value="C:vacuolar proton-transporting V-type ATPase, V0 domain"/>
    <property type="evidence" value="ECO:0007669"/>
    <property type="project" value="TreeGrafter"/>
</dbReference>
<keyword evidence="4 9" id="KW-0812">Transmembrane</keyword>
<keyword evidence="5" id="KW-0375">Hydrogen ion transport</keyword>